<evidence type="ECO:0000256" key="2">
    <source>
        <dbReference type="SAM" id="Phobius"/>
    </source>
</evidence>
<dbReference type="Proteomes" id="UP000186303">
    <property type="component" value="Chromosome 5"/>
</dbReference>
<keyword evidence="2" id="KW-0812">Transmembrane</keyword>
<sequence>MKQRTSQNERPPPSRYQHPDPLLRRLRLIDGHGLPVDLKSTFRETQLVVFYFGSQWNASEAKGCQKLVSRLCRTYPHELKTIYVSVDSDIKLYEAATRNKPWLSMEWNDGSSVDPATLSEDTDDDDDMDQDRPEPFLLAGDDDTDKATVESDTQGNSYVLPFSRVYMADLFDIVMTPHLVVYHIPSRTLLDKRVRLSRLRSSQLEATVETWLKGEPSASFNIMDMFYISPWTFIMVILALVYFLLVLIGGEQYDIQHIMARFS</sequence>
<organism evidence="3 4">
    <name type="scientific">Malassezia sympodialis (strain ATCC 42132)</name>
    <name type="common">Atopic eczema-associated yeast</name>
    <dbReference type="NCBI Taxonomy" id="1230383"/>
    <lineage>
        <taxon>Eukaryota</taxon>
        <taxon>Fungi</taxon>
        <taxon>Dikarya</taxon>
        <taxon>Basidiomycota</taxon>
        <taxon>Ustilaginomycotina</taxon>
        <taxon>Malasseziomycetes</taxon>
        <taxon>Malasseziales</taxon>
        <taxon>Malasseziaceae</taxon>
        <taxon>Malassezia</taxon>
    </lineage>
</organism>
<feature type="region of interest" description="Disordered" evidence="1">
    <location>
        <begin position="111"/>
        <end position="150"/>
    </location>
</feature>
<keyword evidence="2" id="KW-1133">Transmembrane helix</keyword>
<dbReference type="OrthoDB" id="409136at2759"/>
<protein>
    <recommendedName>
        <fullName evidence="5">Thioredoxin-like fold domain-containing protein</fullName>
    </recommendedName>
</protein>
<gene>
    <name evidence="3" type="ORF">MSYG_3259</name>
</gene>
<dbReference type="OMA" id="MEWNDGS"/>
<feature type="transmembrane region" description="Helical" evidence="2">
    <location>
        <begin position="225"/>
        <end position="249"/>
    </location>
</feature>
<evidence type="ECO:0000313" key="3">
    <source>
        <dbReference type="EMBL" id="SHO78910.1"/>
    </source>
</evidence>
<dbReference type="AlphaFoldDB" id="A0A1M8A8Y5"/>
<name>A0A1M8A8Y5_MALS4</name>
<evidence type="ECO:0000313" key="4">
    <source>
        <dbReference type="Proteomes" id="UP000186303"/>
    </source>
</evidence>
<evidence type="ECO:0008006" key="5">
    <source>
        <dbReference type="Google" id="ProtNLM"/>
    </source>
</evidence>
<feature type="compositionally biased region" description="Acidic residues" evidence="1">
    <location>
        <begin position="120"/>
        <end position="129"/>
    </location>
</feature>
<proteinExistence type="predicted"/>
<dbReference type="EMBL" id="LT671825">
    <property type="protein sequence ID" value="SHO78910.1"/>
    <property type="molecule type" value="Genomic_DNA"/>
</dbReference>
<evidence type="ECO:0000256" key="1">
    <source>
        <dbReference type="SAM" id="MobiDB-lite"/>
    </source>
</evidence>
<reference evidence="4" key="1">
    <citation type="journal article" date="2017" name="Nucleic Acids Res.">
        <title>Proteogenomics produces comprehensive and highly accurate protein-coding gene annotation in a complete genome assembly of Malassezia sympodialis.</title>
        <authorList>
            <person name="Zhu Y."/>
            <person name="Engstroem P.G."/>
            <person name="Tellgren-Roth C."/>
            <person name="Baudo C.D."/>
            <person name="Kennell J.C."/>
            <person name="Sun S."/>
            <person name="Billmyre R.B."/>
            <person name="Schroeder M.S."/>
            <person name="Andersson A."/>
            <person name="Holm T."/>
            <person name="Sigurgeirsson B."/>
            <person name="Wu G."/>
            <person name="Sankaranarayanan S.R."/>
            <person name="Siddharthan R."/>
            <person name="Sanyal K."/>
            <person name="Lundeberg J."/>
            <person name="Nystedt B."/>
            <person name="Boekhout T."/>
            <person name="Dawson T.L. Jr."/>
            <person name="Heitman J."/>
            <person name="Scheynius A."/>
            <person name="Lehtioe J."/>
        </authorList>
    </citation>
    <scope>NUCLEOTIDE SEQUENCE [LARGE SCALE GENOMIC DNA]</scope>
    <source>
        <strain evidence="4">ATCC 42132</strain>
    </source>
</reference>
<accession>A0A1M8A8Y5</accession>
<keyword evidence="2" id="KW-0472">Membrane</keyword>
<dbReference type="VEuPathDB" id="FungiDB:MSYG_3259"/>
<keyword evidence="4" id="KW-1185">Reference proteome</keyword>